<organism evidence="1">
    <name type="scientific">marine metagenome</name>
    <dbReference type="NCBI Taxonomy" id="408172"/>
    <lineage>
        <taxon>unclassified sequences</taxon>
        <taxon>metagenomes</taxon>
        <taxon>ecological metagenomes</taxon>
    </lineage>
</organism>
<dbReference type="AlphaFoldDB" id="A0A382N665"/>
<name>A0A382N665_9ZZZZ</name>
<evidence type="ECO:0008006" key="2">
    <source>
        <dbReference type="Google" id="ProtNLM"/>
    </source>
</evidence>
<evidence type="ECO:0000313" key="1">
    <source>
        <dbReference type="EMBL" id="SVC56240.1"/>
    </source>
</evidence>
<dbReference type="EMBL" id="UINC01098035">
    <property type="protein sequence ID" value="SVC56240.1"/>
    <property type="molecule type" value="Genomic_DNA"/>
</dbReference>
<proteinExistence type="predicted"/>
<gene>
    <name evidence="1" type="ORF">METZ01_LOCUS309094</name>
</gene>
<accession>A0A382N665</accession>
<sequence>MKLLIYPQISDSDVARIQTVFPELDVILPRSEGEAHGYIVDADAMYGVITPDLLLTAQNLKWVQADCIGMENYIFPDLVESDVV</sequence>
<protein>
    <recommendedName>
        <fullName evidence="2">D-isomer specific 2-hydroxyacid dehydrogenase catalytic domain-containing protein</fullName>
    </recommendedName>
</protein>
<dbReference type="Gene3D" id="3.40.50.720">
    <property type="entry name" value="NAD(P)-binding Rossmann-like Domain"/>
    <property type="match status" value="1"/>
</dbReference>
<reference evidence="1" key="1">
    <citation type="submission" date="2018-05" db="EMBL/GenBank/DDBJ databases">
        <authorList>
            <person name="Lanie J.A."/>
            <person name="Ng W.-L."/>
            <person name="Kazmierczak K.M."/>
            <person name="Andrzejewski T.M."/>
            <person name="Davidsen T.M."/>
            <person name="Wayne K.J."/>
            <person name="Tettelin H."/>
            <person name="Glass J.I."/>
            <person name="Rusch D."/>
            <person name="Podicherti R."/>
            <person name="Tsui H.-C.T."/>
            <person name="Winkler M.E."/>
        </authorList>
    </citation>
    <scope>NUCLEOTIDE SEQUENCE</scope>
</reference>
<feature type="non-terminal residue" evidence="1">
    <location>
        <position position="84"/>
    </location>
</feature>